<evidence type="ECO:0000313" key="5">
    <source>
        <dbReference type="EnsemblMetazoa" id="SMAR008033-PA"/>
    </source>
</evidence>
<evidence type="ECO:0000313" key="6">
    <source>
        <dbReference type="Proteomes" id="UP000014500"/>
    </source>
</evidence>
<dbReference type="Gene3D" id="1.25.40.630">
    <property type="match status" value="1"/>
</dbReference>
<feature type="compositionally biased region" description="Polar residues" evidence="3">
    <location>
        <begin position="84"/>
        <end position="104"/>
    </location>
</feature>
<feature type="compositionally biased region" description="Basic and acidic residues" evidence="3">
    <location>
        <begin position="388"/>
        <end position="399"/>
    </location>
</feature>
<keyword evidence="1 2" id="KW-0694">RNA-binding</keyword>
<feature type="compositionally biased region" description="Basic and acidic residues" evidence="3">
    <location>
        <begin position="539"/>
        <end position="569"/>
    </location>
</feature>
<evidence type="ECO:0000256" key="1">
    <source>
        <dbReference type="ARBA" id="ARBA00022884"/>
    </source>
</evidence>
<feature type="domain" description="RRM" evidence="4">
    <location>
        <begin position="108"/>
        <end position="186"/>
    </location>
</feature>
<feature type="compositionally biased region" description="Basic and acidic residues" evidence="3">
    <location>
        <begin position="425"/>
        <end position="436"/>
    </location>
</feature>
<evidence type="ECO:0000256" key="2">
    <source>
        <dbReference type="PROSITE-ProRule" id="PRU00176"/>
    </source>
</evidence>
<dbReference type="AlphaFoldDB" id="T1J374"/>
<dbReference type="EMBL" id="JH431820">
    <property type="status" value="NOT_ANNOTATED_CDS"/>
    <property type="molecule type" value="Genomic_DNA"/>
</dbReference>
<dbReference type="InterPro" id="IPR012677">
    <property type="entry name" value="Nucleotide-bd_a/b_plait_sf"/>
</dbReference>
<dbReference type="STRING" id="126957.T1J374"/>
<reference evidence="5" key="2">
    <citation type="submission" date="2015-02" db="UniProtKB">
        <authorList>
            <consortium name="EnsemblMetazoa"/>
        </authorList>
    </citation>
    <scope>IDENTIFICATION</scope>
</reference>
<dbReference type="PANTHER" id="PTHR45735">
    <property type="entry name" value="CLEAVAGE STIMULATION FACTOR SUBUNIT 2"/>
    <property type="match status" value="1"/>
</dbReference>
<feature type="compositionally biased region" description="Basic and acidic residues" evidence="3">
    <location>
        <begin position="464"/>
        <end position="483"/>
    </location>
</feature>
<feature type="region of interest" description="Disordered" evidence="3">
    <location>
        <begin position="321"/>
        <end position="588"/>
    </location>
</feature>
<reference evidence="6" key="1">
    <citation type="submission" date="2011-05" db="EMBL/GenBank/DDBJ databases">
        <authorList>
            <person name="Richards S.R."/>
            <person name="Qu J."/>
            <person name="Jiang H."/>
            <person name="Jhangiani S.N."/>
            <person name="Agravi P."/>
            <person name="Goodspeed R."/>
            <person name="Gross S."/>
            <person name="Mandapat C."/>
            <person name="Jackson L."/>
            <person name="Mathew T."/>
            <person name="Pu L."/>
            <person name="Thornton R."/>
            <person name="Saada N."/>
            <person name="Wilczek-Boney K.B."/>
            <person name="Lee S."/>
            <person name="Kovar C."/>
            <person name="Wu Y."/>
            <person name="Scherer S.E."/>
            <person name="Worley K.C."/>
            <person name="Muzny D.M."/>
            <person name="Gibbs R."/>
        </authorList>
    </citation>
    <scope>NUCLEOTIDE SEQUENCE</scope>
    <source>
        <strain evidence="6">Brora</strain>
    </source>
</reference>
<name>T1J374_STRMM</name>
<evidence type="ECO:0000256" key="3">
    <source>
        <dbReference type="SAM" id="MobiDB-lite"/>
    </source>
</evidence>
<sequence length="588" mass="67583">MSGADNSSCSVFIGNISHDTTEEQLKELFSQVGPVVSVTFVYDRETKKPKNYGFCLYNDHETAMSAVRNLNKQEINGRQLCVSEANNRNKSKNTPPQTETHQQDNSACKVFIGNIPHDATEEQLRDIFSQIGPIISLKFVYDSETKKSKNFAFCVYRDQATATKAVLSLNKHEVNGRFLRVNEVTKNGIENGLPSSTDSSVQGSPCEAEVVDPAKARERISNVVASLSPEKMFELMKEMKRLTEDHPDKAREMLIANPQFAYALLQIQVVMGVVEPQDAMSMLCTENNVEPVQSPPKEEIVKASQVDKRFDGNFERVPVNDSGFRNYDGYDRGGSDSRPPRSNFERSESGFRDDRGEYDSRRSRFSSNYDSGFREGSDSNFERNNSGFRDDRGEYDSRGSRFNSDFDSGFRERSDSNFERNNSGFRDDRREYDSRGSRFNSDSGFRERFDSRVPANFERSNSGFRDDRGEDGSRFRERSDSRAPRSYSNFERNNSGFTDDRGGSRDCDSRNSRFNSNFERSPRNSSGFRDVSDYGYYNQEEKVSSRGRAYRFDRARNDSRGFENREPRLRQQSQMQTRRRYQDLNNRR</sequence>
<dbReference type="HOGENOM" id="CLU_464085_0_0_1"/>
<keyword evidence="6" id="KW-1185">Reference proteome</keyword>
<dbReference type="eggNOG" id="KOG0108">
    <property type="taxonomic scope" value="Eukaryota"/>
</dbReference>
<dbReference type="GO" id="GO:0005847">
    <property type="term" value="C:mRNA cleavage and polyadenylation specificity factor complex"/>
    <property type="evidence" value="ECO:0007669"/>
    <property type="project" value="TreeGrafter"/>
</dbReference>
<protein>
    <recommendedName>
        <fullName evidence="4">RRM domain-containing protein</fullName>
    </recommendedName>
</protein>
<dbReference type="PROSITE" id="PS50102">
    <property type="entry name" value="RRM"/>
    <property type="match status" value="2"/>
</dbReference>
<feature type="compositionally biased region" description="Basic and acidic residues" evidence="3">
    <location>
        <begin position="498"/>
        <end position="511"/>
    </location>
</feature>
<dbReference type="SUPFAM" id="SSF54928">
    <property type="entry name" value="RNA-binding domain, RBD"/>
    <property type="match status" value="2"/>
</dbReference>
<dbReference type="Pfam" id="PF14327">
    <property type="entry name" value="CSTF2_hinge"/>
    <property type="match status" value="1"/>
</dbReference>
<feature type="region of interest" description="Disordered" evidence="3">
    <location>
        <begin position="83"/>
        <end position="104"/>
    </location>
</feature>
<accession>T1J374</accession>
<feature type="compositionally biased region" description="Polar residues" evidence="3">
    <location>
        <begin position="486"/>
        <end position="497"/>
    </location>
</feature>
<dbReference type="InterPro" id="IPR000504">
    <property type="entry name" value="RRM_dom"/>
</dbReference>
<feature type="compositionally biased region" description="Basic and acidic residues" evidence="3">
    <location>
        <begin position="408"/>
        <end position="418"/>
    </location>
</feature>
<dbReference type="GO" id="GO:0003729">
    <property type="term" value="F:mRNA binding"/>
    <property type="evidence" value="ECO:0007669"/>
    <property type="project" value="TreeGrafter"/>
</dbReference>
<proteinExistence type="predicted"/>
<dbReference type="Proteomes" id="UP000014500">
    <property type="component" value="Unassembled WGS sequence"/>
</dbReference>
<organism evidence="5 6">
    <name type="scientific">Strigamia maritima</name>
    <name type="common">European centipede</name>
    <name type="synonym">Geophilus maritimus</name>
    <dbReference type="NCBI Taxonomy" id="126957"/>
    <lineage>
        <taxon>Eukaryota</taxon>
        <taxon>Metazoa</taxon>
        <taxon>Ecdysozoa</taxon>
        <taxon>Arthropoda</taxon>
        <taxon>Myriapoda</taxon>
        <taxon>Chilopoda</taxon>
        <taxon>Pleurostigmophora</taxon>
        <taxon>Geophilomorpha</taxon>
        <taxon>Linotaeniidae</taxon>
        <taxon>Strigamia</taxon>
    </lineage>
</organism>
<dbReference type="SMART" id="SM00360">
    <property type="entry name" value="RRM"/>
    <property type="match status" value="2"/>
</dbReference>
<feature type="domain" description="RRM" evidence="4">
    <location>
        <begin position="9"/>
        <end position="87"/>
    </location>
</feature>
<dbReference type="InterPro" id="IPR025742">
    <property type="entry name" value="CSTF2_hinge"/>
</dbReference>
<feature type="compositionally biased region" description="Polar residues" evidence="3">
    <location>
        <begin position="514"/>
        <end position="527"/>
    </location>
</feature>
<dbReference type="Pfam" id="PF00076">
    <property type="entry name" value="RRM_1"/>
    <property type="match status" value="2"/>
</dbReference>
<dbReference type="Gene3D" id="3.30.70.330">
    <property type="match status" value="2"/>
</dbReference>
<dbReference type="EnsemblMetazoa" id="SMAR008033-RA">
    <property type="protein sequence ID" value="SMAR008033-PA"/>
    <property type="gene ID" value="SMAR008033"/>
</dbReference>
<dbReference type="PANTHER" id="PTHR45735:SF2">
    <property type="entry name" value="CLEAVAGE STIMULATION FACTOR SUBUNIT 2"/>
    <property type="match status" value="1"/>
</dbReference>
<dbReference type="InterPro" id="IPR035979">
    <property type="entry name" value="RBD_domain_sf"/>
</dbReference>
<dbReference type="OMA" id="IGNISHD"/>
<dbReference type="PhylomeDB" id="T1J374"/>
<feature type="compositionally biased region" description="Basic and acidic residues" evidence="3">
    <location>
        <begin position="328"/>
        <end position="362"/>
    </location>
</feature>
<evidence type="ECO:0000259" key="4">
    <source>
        <dbReference type="PROSITE" id="PS50102"/>
    </source>
</evidence>
<feature type="compositionally biased region" description="Basic and acidic residues" evidence="3">
    <location>
        <begin position="372"/>
        <end position="381"/>
    </location>
</feature>